<organism evidence="1 2">
    <name type="scientific">Anoxynatronum buryatiense</name>
    <dbReference type="NCBI Taxonomy" id="489973"/>
    <lineage>
        <taxon>Bacteria</taxon>
        <taxon>Bacillati</taxon>
        <taxon>Bacillota</taxon>
        <taxon>Clostridia</taxon>
        <taxon>Eubacteriales</taxon>
        <taxon>Clostridiaceae</taxon>
        <taxon>Anoxynatronum</taxon>
    </lineage>
</organism>
<reference evidence="1" key="1">
    <citation type="submission" date="2017-05" db="EMBL/GenBank/DDBJ databases">
        <authorList>
            <person name="Varghese N."/>
            <person name="Submissions S."/>
        </authorList>
    </citation>
    <scope>NUCLEOTIDE SEQUENCE</scope>
    <source>
        <strain evidence="1">Su22</strain>
    </source>
</reference>
<dbReference type="EMBL" id="FXUF01000002">
    <property type="protein sequence ID" value="SMP44404.1"/>
    <property type="molecule type" value="Genomic_DNA"/>
</dbReference>
<proteinExistence type="predicted"/>
<dbReference type="GO" id="GO:0005524">
    <property type="term" value="F:ATP binding"/>
    <property type="evidence" value="ECO:0007669"/>
    <property type="project" value="InterPro"/>
</dbReference>
<protein>
    <submittedName>
        <fullName evidence="1">Probable selenium-dependent hydroxylase accessory protein YqeC</fullName>
    </submittedName>
</protein>
<keyword evidence="2" id="KW-1185">Reference proteome</keyword>
<dbReference type="SUPFAM" id="SSF53623">
    <property type="entry name" value="MurD-like peptide ligases, catalytic domain"/>
    <property type="match status" value="1"/>
</dbReference>
<name>A0AA45WTW8_9CLOT</name>
<sequence length="265" mass="28697">MMALRDLLNLQQADIPVISFVGAGGKTTAMFTLAAELRAAGKAVMVITTTAMYVPQKEPVDHQWIHPTLLPRCFPIKMENGTVHPQIMVWGSGIQRGDSGGDKLTGISLDAVSRWMEDHSGVPLLVEADGSRKRPVKAPADHEPVIPVSTKMVIGVIGLNAMGAPVSVESVHRLDPFCRVTESQPGDGISVDHLRRLIFHEKGLFKDAPPAAAKIVLLNQADTVQRRLMAANLAEQVMKSDGGVQGVVTAQLHPTEYRLLWGGRR</sequence>
<dbReference type="NCBIfam" id="TIGR03172">
    <property type="entry name" value="selenium cofactor biosynthesis protein YqeC"/>
    <property type="match status" value="1"/>
</dbReference>
<dbReference type="AlphaFoldDB" id="A0AA45WTW8"/>
<dbReference type="Pfam" id="PF19842">
    <property type="entry name" value="YqeC"/>
    <property type="match status" value="1"/>
</dbReference>
<comment type="caution">
    <text evidence="1">The sequence shown here is derived from an EMBL/GenBank/DDBJ whole genome shotgun (WGS) entry which is preliminary data.</text>
</comment>
<gene>
    <name evidence="1" type="ORF">SAMN06296020_102177</name>
</gene>
<evidence type="ECO:0000313" key="1">
    <source>
        <dbReference type="EMBL" id="SMP44404.1"/>
    </source>
</evidence>
<dbReference type="InterPro" id="IPR017587">
    <property type="entry name" value="YqeC"/>
</dbReference>
<evidence type="ECO:0000313" key="2">
    <source>
        <dbReference type="Proteomes" id="UP001158066"/>
    </source>
</evidence>
<accession>A0AA45WTW8</accession>
<dbReference type="InterPro" id="IPR036565">
    <property type="entry name" value="Mur-like_cat_sf"/>
</dbReference>
<dbReference type="Proteomes" id="UP001158066">
    <property type="component" value="Unassembled WGS sequence"/>
</dbReference>